<feature type="transmembrane region" description="Helical" evidence="7">
    <location>
        <begin position="288"/>
        <end position="307"/>
    </location>
</feature>
<accession>A0AAN6YHT0</accession>
<comment type="caution">
    <text evidence="8">The sequence shown here is derived from an EMBL/GenBank/DDBJ whole genome shotgun (WGS) entry which is preliminary data.</text>
</comment>
<evidence type="ECO:0000313" key="9">
    <source>
        <dbReference type="Proteomes" id="UP001301769"/>
    </source>
</evidence>
<proteinExistence type="inferred from homology"/>
<evidence type="ECO:0000313" key="8">
    <source>
        <dbReference type="EMBL" id="KAK4218326.1"/>
    </source>
</evidence>
<evidence type="ECO:0000256" key="2">
    <source>
        <dbReference type="ARBA" id="ARBA00007049"/>
    </source>
</evidence>
<evidence type="ECO:0000256" key="6">
    <source>
        <dbReference type="SAM" id="MobiDB-lite"/>
    </source>
</evidence>
<reference evidence="8" key="2">
    <citation type="submission" date="2023-05" db="EMBL/GenBank/DDBJ databases">
        <authorList>
            <consortium name="Lawrence Berkeley National Laboratory"/>
            <person name="Steindorff A."/>
            <person name="Hensen N."/>
            <person name="Bonometti L."/>
            <person name="Westerberg I."/>
            <person name="Brannstrom I.O."/>
            <person name="Guillou S."/>
            <person name="Cros-Aarteil S."/>
            <person name="Calhoun S."/>
            <person name="Haridas S."/>
            <person name="Kuo A."/>
            <person name="Mondo S."/>
            <person name="Pangilinan J."/>
            <person name="Riley R."/>
            <person name="Labutti K."/>
            <person name="Andreopoulos B."/>
            <person name="Lipzen A."/>
            <person name="Chen C."/>
            <person name="Yanf M."/>
            <person name="Daum C."/>
            <person name="Ng V."/>
            <person name="Clum A."/>
            <person name="Ohm R."/>
            <person name="Martin F."/>
            <person name="Silar P."/>
            <person name="Natvig D."/>
            <person name="Lalanne C."/>
            <person name="Gautier V."/>
            <person name="Ament-Velasquez S.L."/>
            <person name="Kruys A."/>
            <person name="Hutchinson M.I."/>
            <person name="Powell A.J."/>
            <person name="Barry K."/>
            <person name="Miller A.N."/>
            <person name="Grigoriev I.V."/>
            <person name="Debuchy R."/>
            <person name="Gladieux P."/>
            <person name="Thoren M.H."/>
            <person name="Johannesson H."/>
        </authorList>
    </citation>
    <scope>NUCLEOTIDE SEQUENCE</scope>
    <source>
        <strain evidence="8">PSN293</strain>
    </source>
</reference>
<comment type="subcellular location">
    <subcellularLocation>
        <location evidence="1">Endomembrane system</location>
        <topology evidence="1">Multi-pass membrane protein</topology>
    </subcellularLocation>
</comment>
<keyword evidence="4 7" id="KW-1133">Transmembrane helix</keyword>
<dbReference type="GO" id="GO:0005384">
    <property type="term" value="F:manganese ion transmembrane transporter activity"/>
    <property type="evidence" value="ECO:0007669"/>
    <property type="project" value="InterPro"/>
</dbReference>
<feature type="region of interest" description="Disordered" evidence="6">
    <location>
        <begin position="1"/>
        <end position="123"/>
    </location>
</feature>
<feature type="transmembrane region" description="Helical" evidence="7">
    <location>
        <begin position="319"/>
        <end position="341"/>
    </location>
</feature>
<dbReference type="EMBL" id="MU858053">
    <property type="protein sequence ID" value="KAK4218326.1"/>
    <property type="molecule type" value="Genomic_DNA"/>
</dbReference>
<protein>
    <submittedName>
        <fullName evidence="8">VIT family-domain-containing protein</fullName>
    </submittedName>
</protein>
<reference evidence="8" key="1">
    <citation type="journal article" date="2023" name="Mol. Phylogenet. Evol.">
        <title>Genome-scale phylogeny and comparative genomics of the fungal order Sordariales.</title>
        <authorList>
            <person name="Hensen N."/>
            <person name="Bonometti L."/>
            <person name="Westerberg I."/>
            <person name="Brannstrom I.O."/>
            <person name="Guillou S."/>
            <person name="Cros-Aarteil S."/>
            <person name="Calhoun S."/>
            <person name="Haridas S."/>
            <person name="Kuo A."/>
            <person name="Mondo S."/>
            <person name="Pangilinan J."/>
            <person name="Riley R."/>
            <person name="LaButti K."/>
            <person name="Andreopoulos B."/>
            <person name="Lipzen A."/>
            <person name="Chen C."/>
            <person name="Yan M."/>
            <person name="Daum C."/>
            <person name="Ng V."/>
            <person name="Clum A."/>
            <person name="Steindorff A."/>
            <person name="Ohm R.A."/>
            <person name="Martin F."/>
            <person name="Silar P."/>
            <person name="Natvig D.O."/>
            <person name="Lalanne C."/>
            <person name="Gautier V."/>
            <person name="Ament-Velasquez S.L."/>
            <person name="Kruys A."/>
            <person name="Hutchinson M.I."/>
            <person name="Powell A.J."/>
            <person name="Barry K."/>
            <person name="Miller A.N."/>
            <person name="Grigoriev I.V."/>
            <person name="Debuchy R."/>
            <person name="Gladieux P."/>
            <person name="Hiltunen Thoren M."/>
            <person name="Johannesson H."/>
        </authorList>
    </citation>
    <scope>NUCLEOTIDE SEQUENCE</scope>
    <source>
        <strain evidence="8">PSN293</strain>
    </source>
</reference>
<dbReference type="GO" id="GO:0030026">
    <property type="term" value="P:intracellular manganese ion homeostasis"/>
    <property type="evidence" value="ECO:0007669"/>
    <property type="project" value="InterPro"/>
</dbReference>
<feature type="compositionally biased region" description="Gly residues" evidence="6">
    <location>
        <begin position="1"/>
        <end position="11"/>
    </location>
</feature>
<evidence type="ECO:0000256" key="1">
    <source>
        <dbReference type="ARBA" id="ARBA00004127"/>
    </source>
</evidence>
<keyword evidence="3 7" id="KW-0812">Transmembrane</keyword>
<feature type="compositionally biased region" description="Polar residues" evidence="6">
    <location>
        <begin position="95"/>
        <end position="112"/>
    </location>
</feature>
<dbReference type="PANTHER" id="PTHR31851">
    <property type="entry name" value="FE(2+)/MN(2+) TRANSPORTER PCL1"/>
    <property type="match status" value="1"/>
</dbReference>
<dbReference type="AlphaFoldDB" id="A0AAN6YHT0"/>
<keyword evidence="9" id="KW-1185">Reference proteome</keyword>
<feature type="compositionally biased region" description="Polar residues" evidence="6">
    <location>
        <begin position="65"/>
        <end position="75"/>
    </location>
</feature>
<evidence type="ECO:0000256" key="5">
    <source>
        <dbReference type="ARBA" id="ARBA00023136"/>
    </source>
</evidence>
<dbReference type="Pfam" id="PF01988">
    <property type="entry name" value="VIT1"/>
    <property type="match status" value="1"/>
</dbReference>
<dbReference type="Proteomes" id="UP001301769">
    <property type="component" value="Unassembled WGS sequence"/>
</dbReference>
<feature type="transmembrane region" description="Helical" evidence="7">
    <location>
        <begin position="156"/>
        <end position="180"/>
    </location>
</feature>
<comment type="similarity">
    <text evidence="2">Belongs to the CCC1 family.</text>
</comment>
<name>A0AAN6YHT0_9PEZI</name>
<feature type="transmembrane region" description="Helical" evidence="7">
    <location>
        <begin position="258"/>
        <end position="282"/>
    </location>
</feature>
<dbReference type="GO" id="GO:0012505">
    <property type="term" value="C:endomembrane system"/>
    <property type="evidence" value="ECO:0007669"/>
    <property type="project" value="UniProtKB-SubCell"/>
</dbReference>
<keyword evidence="5 7" id="KW-0472">Membrane</keyword>
<dbReference type="InterPro" id="IPR008217">
    <property type="entry name" value="Ccc1_fam"/>
</dbReference>
<evidence type="ECO:0000256" key="4">
    <source>
        <dbReference type="ARBA" id="ARBA00022989"/>
    </source>
</evidence>
<sequence>MPTQLGAGGTEGESSPLLGSTSQRGHGLSSPPPTTGEPPSERAYYGVSPPSQAPLFRPSMLHRPLSSQMSKSTDMSHTHHNHLPQSDDGIPSVPIRSQSLASRRESTTTLTGSPHGEQHSTNHNEIIRDVIIGFSDGLTVPFALTAGLSSLGNTRLVIMGGLAELFSGMISMGLGAYLAAASERQHWEAEHARESWEVDHCPAMERAEIYDILADYGISKEAGDMVVRDLCKRENKTDWVRFMMDFELRLSEPDVGRAWVSAFTMGLSYFVGGLIPMVPYFFMGSAMSALGVSCVITAVVLLAFGYLKSWVTIRTRKAGLWGAVQTLVIGALAAGTSYAIVRGLDSGGS</sequence>
<organism evidence="8 9">
    <name type="scientific">Rhypophila decipiens</name>
    <dbReference type="NCBI Taxonomy" id="261697"/>
    <lineage>
        <taxon>Eukaryota</taxon>
        <taxon>Fungi</taxon>
        <taxon>Dikarya</taxon>
        <taxon>Ascomycota</taxon>
        <taxon>Pezizomycotina</taxon>
        <taxon>Sordariomycetes</taxon>
        <taxon>Sordariomycetidae</taxon>
        <taxon>Sordariales</taxon>
        <taxon>Naviculisporaceae</taxon>
        <taxon>Rhypophila</taxon>
    </lineage>
</organism>
<evidence type="ECO:0000256" key="3">
    <source>
        <dbReference type="ARBA" id="ARBA00022692"/>
    </source>
</evidence>
<gene>
    <name evidence="8" type="ORF">QBC37DRAFT_412256</name>
</gene>
<dbReference type="CDD" id="cd02435">
    <property type="entry name" value="CCC1"/>
    <property type="match status" value="1"/>
</dbReference>
<evidence type="ECO:0000256" key="7">
    <source>
        <dbReference type="SAM" id="Phobius"/>
    </source>
</evidence>